<feature type="modified residue" description="4-aspartylphosphate" evidence="1">
    <location>
        <position position="66"/>
    </location>
</feature>
<name>A0A419WRN0_9EURY</name>
<dbReference type="InterPro" id="IPR052893">
    <property type="entry name" value="TCS_response_regulator"/>
</dbReference>
<dbReference type="PROSITE" id="PS50110">
    <property type="entry name" value="RESPONSE_REGULATORY"/>
    <property type="match status" value="1"/>
</dbReference>
<protein>
    <submittedName>
        <fullName evidence="3">Response regulator receiver domain-containing protein</fullName>
    </submittedName>
</protein>
<dbReference type="SMART" id="SM00448">
    <property type="entry name" value="REC"/>
    <property type="match status" value="1"/>
</dbReference>
<evidence type="ECO:0000259" key="2">
    <source>
        <dbReference type="PROSITE" id="PS50110"/>
    </source>
</evidence>
<reference evidence="3 4" key="1">
    <citation type="submission" date="2018-09" db="EMBL/GenBank/DDBJ databases">
        <title>Genomic Encyclopedia of Archaeal and Bacterial Type Strains, Phase II (KMG-II): from individual species to whole genera.</title>
        <authorList>
            <person name="Goeker M."/>
        </authorList>
    </citation>
    <scope>NUCLEOTIDE SEQUENCE [LARGE SCALE GENOMIC DNA]</scope>
    <source>
        <strain evidence="3 4">DSM 13151</strain>
    </source>
</reference>
<evidence type="ECO:0000313" key="3">
    <source>
        <dbReference type="EMBL" id="RKD98151.1"/>
    </source>
</evidence>
<dbReference type="Gene3D" id="3.40.50.2300">
    <property type="match status" value="1"/>
</dbReference>
<dbReference type="SUPFAM" id="SSF52172">
    <property type="entry name" value="CheY-like"/>
    <property type="match status" value="1"/>
</dbReference>
<gene>
    <name evidence="3" type="ORF">ATJ93_1155</name>
</gene>
<dbReference type="PANTHER" id="PTHR44520">
    <property type="entry name" value="RESPONSE REGULATOR RCP1-RELATED"/>
    <property type="match status" value="1"/>
</dbReference>
<proteinExistence type="predicted"/>
<dbReference type="PANTHER" id="PTHR44520:SF2">
    <property type="entry name" value="RESPONSE REGULATOR RCP1"/>
    <property type="match status" value="1"/>
</dbReference>
<comment type="caution">
    <text evidence="3">The sequence shown here is derived from an EMBL/GenBank/DDBJ whole genome shotgun (WGS) entry which is preliminary data.</text>
</comment>
<evidence type="ECO:0000313" key="4">
    <source>
        <dbReference type="Proteomes" id="UP000283805"/>
    </source>
</evidence>
<evidence type="ECO:0000256" key="1">
    <source>
        <dbReference type="PROSITE-ProRule" id="PRU00169"/>
    </source>
</evidence>
<dbReference type="OrthoDB" id="2830at2157"/>
<organism evidence="3 4">
    <name type="scientific">Halopiger aswanensis</name>
    <dbReference type="NCBI Taxonomy" id="148449"/>
    <lineage>
        <taxon>Archaea</taxon>
        <taxon>Methanobacteriati</taxon>
        <taxon>Methanobacteriota</taxon>
        <taxon>Stenosarchaea group</taxon>
        <taxon>Halobacteria</taxon>
        <taxon>Halobacteriales</taxon>
        <taxon>Natrialbaceae</taxon>
        <taxon>Halopiger</taxon>
    </lineage>
</organism>
<dbReference type="InterPro" id="IPR011006">
    <property type="entry name" value="CheY-like_superfamily"/>
</dbReference>
<accession>A0A419WRN0</accession>
<dbReference type="Pfam" id="PF00072">
    <property type="entry name" value="Response_reg"/>
    <property type="match status" value="1"/>
</dbReference>
<feature type="domain" description="Response regulatory" evidence="2">
    <location>
        <begin position="10"/>
        <end position="133"/>
    </location>
</feature>
<keyword evidence="1" id="KW-0597">Phosphoprotein</keyword>
<dbReference type="Proteomes" id="UP000283805">
    <property type="component" value="Unassembled WGS sequence"/>
</dbReference>
<keyword evidence="4" id="KW-1185">Reference proteome</keyword>
<sequence>MDERTEPDGEILLVEDNPGDVRLVEESLRETPGTLHTAVDGEEALDFLSQRGDFADAPRPDIVLLDLNLPRVDGTRVLDEIRSDLERDGLRVVVLTSLEAESVDLDLTDLAEVDFYTKPTDPDEFMALVRSVVFD</sequence>
<dbReference type="EMBL" id="RAPO01000001">
    <property type="protein sequence ID" value="RKD98151.1"/>
    <property type="molecule type" value="Genomic_DNA"/>
</dbReference>
<dbReference type="CDD" id="cd17557">
    <property type="entry name" value="REC_Rcp-like"/>
    <property type="match status" value="1"/>
</dbReference>
<dbReference type="AlphaFoldDB" id="A0A419WRN0"/>
<dbReference type="InterPro" id="IPR001789">
    <property type="entry name" value="Sig_transdc_resp-reg_receiver"/>
</dbReference>
<dbReference type="GO" id="GO:0000160">
    <property type="term" value="P:phosphorelay signal transduction system"/>
    <property type="evidence" value="ECO:0007669"/>
    <property type="project" value="InterPro"/>
</dbReference>
<dbReference type="RefSeq" id="WP_120243607.1">
    <property type="nucleotide sequence ID" value="NZ_RAPO01000001.1"/>
</dbReference>